<comment type="caution">
    <text evidence="1">The sequence shown here is derived from an EMBL/GenBank/DDBJ whole genome shotgun (WGS) entry which is preliminary data.</text>
</comment>
<protein>
    <submittedName>
        <fullName evidence="1">Lipin Ned1</fullName>
        <ecNumber evidence="1">3.1.3.4</ecNumber>
    </submittedName>
</protein>
<feature type="non-terminal residue" evidence="1">
    <location>
        <position position="486"/>
    </location>
</feature>
<name>A0ACC1KXU6_9FUNG</name>
<keyword evidence="2" id="KW-1185">Reference proteome</keyword>
<dbReference type="Proteomes" id="UP001140087">
    <property type="component" value="Unassembled WGS sequence"/>
</dbReference>
<evidence type="ECO:0000313" key="2">
    <source>
        <dbReference type="Proteomes" id="UP001140087"/>
    </source>
</evidence>
<dbReference type="EC" id="3.1.3.4" evidence="1"/>
<reference evidence="1" key="1">
    <citation type="submission" date="2022-07" db="EMBL/GenBank/DDBJ databases">
        <title>Phylogenomic reconstructions and comparative analyses of Kickxellomycotina fungi.</title>
        <authorList>
            <person name="Reynolds N.K."/>
            <person name="Stajich J.E."/>
            <person name="Barry K."/>
            <person name="Grigoriev I.V."/>
            <person name="Crous P."/>
            <person name="Smith M.E."/>
        </authorList>
    </citation>
    <scope>NUCLEOTIDE SEQUENCE</scope>
    <source>
        <strain evidence="1">BCRC 34780</strain>
    </source>
</reference>
<dbReference type="EMBL" id="JANBUN010001791">
    <property type="protein sequence ID" value="KAJ2796720.1"/>
    <property type="molecule type" value="Genomic_DNA"/>
</dbReference>
<proteinExistence type="predicted"/>
<gene>
    <name evidence="1" type="primary">ned1</name>
    <name evidence="1" type="ORF">H4R21_004601</name>
</gene>
<organism evidence="1 2">
    <name type="scientific">Coemansia helicoidea</name>
    <dbReference type="NCBI Taxonomy" id="1286919"/>
    <lineage>
        <taxon>Eukaryota</taxon>
        <taxon>Fungi</taxon>
        <taxon>Fungi incertae sedis</taxon>
        <taxon>Zoopagomycota</taxon>
        <taxon>Kickxellomycotina</taxon>
        <taxon>Kickxellomycetes</taxon>
        <taxon>Kickxellales</taxon>
        <taxon>Kickxellaceae</taxon>
        <taxon>Coemansia</taxon>
    </lineage>
</organism>
<keyword evidence="1" id="KW-0378">Hydrolase</keyword>
<sequence length="486" mass="50483">MQYFGKVISTVSQLYKELNPATLSGAIDVVVVEGEDGELSCSPFHVRFGKLQLLRPSDKAVQVIVNGRPAEFYMKVGDSGEGFFVLETVADVPAQFATSPVASPALSFRADDDPYFLDLGADVRVQDLSRDGYVSAASAHESDADDPPSGDSGPRLPPSASRRHARSSSVALARPDGVRRQSFSDDMAIDLRQGIESLAARAAHLGSEHGGAGGAAAADSPASDSAEIHTDWDWGVGIEPANDTPALLTATPGPDPANAWECGPQPHGSGGVDIAGIIQAHPEHALALSLCGFDRLRAAGSAEEQQQIFDDARVSASSYAGDAAAIMASPDLVFRLGDSTYMERDELVTSLVSQLAFGLPLASLTRASAADPEPAASTAAGMTGEATGAAHEESATAADPGSRRWWQWTQRAASARPPQPQPQPLPDAPEVAAAAEPPAIDIPAAASKSTGDLPLDAPFAADEGAGYASDGEQHMHYAKTLRLTSA</sequence>
<evidence type="ECO:0000313" key="1">
    <source>
        <dbReference type="EMBL" id="KAJ2796720.1"/>
    </source>
</evidence>
<accession>A0ACC1KXU6</accession>